<dbReference type="EMBL" id="PFLI01000168">
    <property type="protein sequence ID" value="PIY71686.1"/>
    <property type="molecule type" value="Genomic_DNA"/>
</dbReference>
<name>A0A2M7QI69_9BACT</name>
<feature type="transmembrane region" description="Helical" evidence="1">
    <location>
        <begin position="42"/>
        <end position="65"/>
    </location>
</feature>
<comment type="caution">
    <text evidence="2">The sequence shown here is derived from an EMBL/GenBank/DDBJ whole genome shotgun (WGS) entry which is preliminary data.</text>
</comment>
<evidence type="ECO:0000256" key="1">
    <source>
        <dbReference type="SAM" id="Phobius"/>
    </source>
</evidence>
<dbReference type="Proteomes" id="UP000229401">
    <property type="component" value="Unassembled WGS sequence"/>
</dbReference>
<feature type="transmembrane region" description="Helical" evidence="1">
    <location>
        <begin position="72"/>
        <end position="89"/>
    </location>
</feature>
<sequence length="184" mass="21576">MDTTKSSHKFFHSFCIRPNTRFQSQGENEFVIVMFRAHPITLLFPFLNGFVFFIFLLLANFYFILYLNKKEILFINFFSLVLIFNYFWYNLINWFFNVGIVTNDQIVDVDFNVTLYKEVSYTQISHIEDVTAKSGGYFATLFDFGNLFIQTAGTEINTEFLNIPHPSEAAKIINQLIEKTHTHG</sequence>
<evidence type="ECO:0000313" key="3">
    <source>
        <dbReference type="Proteomes" id="UP000229401"/>
    </source>
</evidence>
<accession>A0A2M7QI69</accession>
<keyword evidence="1" id="KW-0472">Membrane</keyword>
<evidence type="ECO:0008006" key="4">
    <source>
        <dbReference type="Google" id="ProtNLM"/>
    </source>
</evidence>
<organism evidence="2 3">
    <name type="scientific">Candidatus Roizmanbacteria bacterium CG_4_10_14_0_8_um_filter_33_9</name>
    <dbReference type="NCBI Taxonomy" id="1974826"/>
    <lineage>
        <taxon>Bacteria</taxon>
        <taxon>Candidatus Roizmaniibacteriota</taxon>
    </lineage>
</organism>
<keyword evidence="1" id="KW-1133">Transmembrane helix</keyword>
<proteinExistence type="predicted"/>
<gene>
    <name evidence="2" type="ORF">COY87_04885</name>
</gene>
<reference evidence="3" key="1">
    <citation type="submission" date="2017-09" db="EMBL/GenBank/DDBJ databases">
        <title>Depth-based differentiation of microbial function through sediment-hosted aquifers and enrichment of novel symbionts in the deep terrestrial subsurface.</title>
        <authorList>
            <person name="Probst A.J."/>
            <person name="Ladd B."/>
            <person name="Jarett J.K."/>
            <person name="Geller-Mcgrath D.E."/>
            <person name="Sieber C.M.K."/>
            <person name="Emerson J.B."/>
            <person name="Anantharaman K."/>
            <person name="Thomas B.C."/>
            <person name="Malmstrom R."/>
            <person name="Stieglmeier M."/>
            <person name="Klingl A."/>
            <person name="Woyke T."/>
            <person name="Ryan C.M."/>
            <person name="Banfield J.F."/>
        </authorList>
    </citation>
    <scope>NUCLEOTIDE SEQUENCE [LARGE SCALE GENOMIC DNA]</scope>
</reference>
<dbReference type="AlphaFoldDB" id="A0A2M7QI69"/>
<evidence type="ECO:0000313" key="2">
    <source>
        <dbReference type="EMBL" id="PIY71686.1"/>
    </source>
</evidence>
<protein>
    <recommendedName>
        <fullName evidence="4">DUF304 domain-containing protein</fullName>
    </recommendedName>
</protein>
<keyword evidence="1" id="KW-0812">Transmembrane</keyword>